<dbReference type="OrthoDB" id="2020560at2759"/>
<keyword evidence="2" id="KW-1185">Reference proteome</keyword>
<comment type="caution">
    <text evidence="1">The sequence shown here is derived from an EMBL/GenBank/DDBJ whole genome shotgun (WGS) entry which is preliminary data.</text>
</comment>
<dbReference type="AlphaFoldDB" id="A0A371HKA2"/>
<evidence type="ECO:0000313" key="1">
    <source>
        <dbReference type="EMBL" id="RDY03207.1"/>
    </source>
</evidence>
<protein>
    <submittedName>
        <fullName evidence="1">Uncharacterized protein</fullName>
    </submittedName>
</protein>
<feature type="non-terminal residue" evidence="1">
    <location>
        <position position="1"/>
    </location>
</feature>
<reference evidence="1" key="1">
    <citation type="submission" date="2018-05" db="EMBL/GenBank/DDBJ databases">
        <title>Draft genome of Mucuna pruriens seed.</title>
        <authorList>
            <person name="Nnadi N.E."/>
            <person name="Vos R."/>
            <person name="Hasami M.H."/>
            <person name="Devisetty U.K."/>
            <person name="Aguiy J.C."/>
        </authorList>
    </citation>
    <scope>NUCLEOTIDE SEQUENCE [LARGE SCALE GENOMIC DNA]</scope>
    <source>
        <strain evidence="1">JCA_2017</strain>
    </source>
</reference>
<sequence length="114" mass="12290">MVTEGIVLGHLILARGIKVNKAKVDIISPLSNPASMQEVQSFLSHAELQQDFPTSVQVAIEGCGLCIRLALRGRFPRAKEKTHIRAHPPSIELGVSIRAYVRPSNSALGAILGQ</sequence>
<dbReference type="EMBL" id="QJKJ01002360">
    <property type="protein sequence ID" value="RDY03207.1"/>
    <property type="molecule type" value="Genomic_DNA"/>
</dbReference>
<organism evidence="1 2">
    <name type="scientific">Mucuna pruriens</name>
    <name type="common">Velvet bean</name>
    <name type="synonym">Dolichos pruriens</name>
    <dbReference type="NCBI Taxonomy" id="157652"/>
    <lineage>
        <taxon>Eukaryota</taxon>
        <taxon>Viridiplantae</taxon>
        <taxon>Streptophyta</taxon>
        <taxon>Embryophyta</taxon>
        <taxon>Tracheophyta</taxon>
        <taxon>Spermatophyta</taxon>
        <taxon>Magnoliopsida</taxon>
        <taxon>eudicotyledons</taxon>
        <taxon>Gunneridae</taxon>
        <taxon>Pentapetalae</taxon>
        <taxon>rosids</taxon>
        <taxon>fabids</taxon>
        <taxon>Fabales</taxon>
        <taxon>Fabaceae</taxon>
        <taxon>Papilionoideae</taxon>
        <taxon>50 kb inversion clade</taxon>
        <taxon>NPAAA clade</taxon>
        <taxon>indigoferoid/millettioid clade</taxon>
        <taxon>Phaseoleae</taxon>
        <taxon>Mucuna</taxon>
    </lineage>
</organism>
<name>A0A371HKA2_MUCPR</name>
<evidence type="ECO:0000313" key="2">
    <source>
        <dbReference type="Proteomes" id="UP000257109"/>
    </source>
</evidence>
<gene>
    <name evidence="1" type="ORF">CR513_13231</name>
</gene>
<accession>A0A371HKA2</accession>
<dbReference type="Proteomes" id="UP000257109">
    <property type="component" value="Unassembled WGS sequence"/>
</dbReference>
<proteinExistence type="predicted"/>